<evidence type="ECO:0000313" key="2">
    <source>
        <dbReference type="Proteomes" id="UP000269396"/>
    </source>
</evidence>
<dbReference type="InterPro" id="IPR026983">
    <property type="entry name" value="DHC"/>
</dbReference>
<dbReference type="Proteomes" id="UP000269396">
    <property type="component" value="Unassembled WGS sequence"/>
</dbReference>
<dbReference type="Pfam" id="PF12775">
    <property type="entry name" value="AAA_7"/>
    <property type="match status" value="1"/>
</dbReference>
<name>A0A3P8G7G3_9TREM</name>
<dbReference type="InterPro" id="IPR027417">
    <property type="entry name" value="P-loop_NTPase"/>
</dbReference>
<dbReference type="PANTHER" id="PTHR22878:SF66">
    <property type="entry name" value="DYNEIN AXONEMAL HEAVY CHAIN 7"/>
    <property type="match status" value="1"/>
</dbReference>
<sequence>MWTETVRLAPPIPKDASFNEIIIPTVETVRCNHLLNLFILNGKPSLFIGPTGTGKSCYIMDFLMNKVEKDIYKPHTLNFSAQTSANQTQNIILSKLDRRRKGVFGPPMGKKIIVFVDDLNMPVRETYGAQPPIELLRQWLDHWNWYDLKTNEAIRLIDLLFIGSMGPPGGGRNVITPRFLRHLNIVTVNEFDDHTMKTIFTRIMDWHITVK</sequence>
<dbReference type="PANTHER" id="PTHR22878">
    <property type="entry name" value="DYNEIN HEAVY CHAIN 6, AXONEMAL-LIKE-RELATED"/>
    <property type="match status" value="1"/>
</dbReference>
<dbReference type="GO" id="GO:0030286">
    <property type="term" value="C:dynein complex"/>
    <property type="evidence" value="ECO:0007669"/>
    <property type="project" value="InterPro"/>
</dbReference>
<accession>A0A3P8G7G3</accession>
<reference evidence="1 2" key="1">
    <citation type="submission" date="2018-11" db="EMBL/GenBank/DDBJ databases">
        <authorList>
            <consortium name="Pathogen Informatics"/>
        </authorList>
    </citation>
    <scope>NUCLEOTIDE SEQUENCE [LARGE SCALE GENOMIC DNA]</scope>
    <source>
        <strain>Denwood</strain>
        <strain evidence="2">Zambia</strain>
    </source>
</reference>
<keyword evidence="2" id="KW-1185">Reference proteome</keyword>
<evidence type="ECO:0000313" key="1">
    <source>
        <dbReference type="EMBL" id="VDP66524.1"/>
    </source>
</evidence>
<dbReference type="GO" id="GO:0007018">
    <property type="term" value="P:microtubule-based movement"/>
    <property type="evidence" value="ECO:0007669"/>
    <property type="project" value="InterPro"/>
</dbReference>
<organism evidence="1 2">
    <name type="scientific">Schistosoma mattheei</name>
    <dbReference type="NCBI Taxonomy" id="31246"/>
    <lineage>
        <taxon>Eukaryota</taxon>
        <taxon>Metazoa</taxon>
        <taxon>Spiralia</taxon>
        <taxon>Lophotrochozoa</taxon>
        <taxon>Platyhelminthes</taxon>
        <taxon>Trematoda</taxon>
        <taxon>Digenea</taxon>
        <taxon>Strigeidida</taxon>
        <taxon>Schistosomatoidea</taxon>
        <taxon>Schistosomatidae</taxon>
        <taxon>Schistosoma</taxon>
    </lineage>
</organism>
<proteinExistence type="predicted"/>
<dbReference type="GO" id="GO:0051959">
    <property type="term" value="F:dynein light intermediate chain binding"/>
    <property type="evidence" value="ECO:0007669"/>
    <property type="project" value="InterPro"/>
</dbReference>
<gene>
    <name evidence="1" type="ORF">SMTD_LOCUS14688</name>
</gene>
<dbReference type="SUPFAM" id="SSF52540">
    <property type="entry name" value="P-loop containing nucleoside triphosphate hydrolases"/>
    <property type="match status" value="1"/>
</dbReference>
<dbReference type="EMBL" id="UZAL01034920">
    <property type="protein sequence ID" value="VDP66524.1"/>
    <property type="molecule type" value="Genomic_DNA"/>
</dbReference>
<dbReference type="AlphaFoldDB" id="A0A3P8G7G3"/>
<dbReference type="Gene3D" id="3.40.50.300">
    <property type="entry name" value="P-loop containing nucleotide triphosphate hydrolases"/>
    <property type="match status" value="1"/>
</dbReference>
<protein>
    <submittedName>
        <fullName evidence="1">Uncharacterized protein</fullName>
    </submittedName>
</protein>
<dbReference type="GO" id="GO:0045505">
    <property type="term" value="F:dynein intermediate chain binding"/>
    <property type="evidence" value="ECO:0007669"/>
    <property type="project" value="InterPro"/>
</dbReference>